<dbReference type="PANTHER" id="PTHR21064">
    <property type="entry name" value="AMINOGLYCOSIDE PHOSPHOTRANSFERASE DOMAIN-CONTAINING PROTEIN-RELATED"/>
    <property type="match status" value="1"/>
</dbReference>
<dbReference type="Gene3D" id="3.30.200.20">
    <property type="entry name" value="Phosphorylase Kinase, domain 1"/>
    <property type="match status" value="1"/>
</dbReference>
<evidence type="ECO:0000313" key="4">
    <source>
        <dbReference type="Proteomes" id="UP000000323"/>
    </source>
</evidence>
<comment type="similarity">
    <text evidence="1">Belongs to the pseudomonas-type ThrB family.</text>
</comment>
<dbReference type="EMBL" id="CP001825">
    <property type="protein sequence ID" value="ACZ41354.1"/>
    <property type="molecule type" value="Genomic_DNA"/>
</dbReference>
<feature type="domain" description="Aminoglycoside phosphotransferase" evidence="2">
    <location>
        <begin position="38"/>
        <end position="268"/>
    </location>
</feature>
<protein>
    <submittedName>
        <fullName evidence="3">Aminoglycoside phosphotransferase</fullName>
    </submittedName>
</protein>
<dbReference type="GO" id="GO:0019202">
    <property type="term" value="F:amino acid kinase activity"/>
    <property type="evidence" value="ECO:0007669"/>
    <property type="project" value="TreeGrafter"/>
</dbReference>
<reference evidence="4" key="1">
    <citation type="journal article" date="2010" name="Stand. Genomic Sci.">
        <title>Complete genome sequence of 'Thermobaculum terrenum' type strain (YNP1).</title>
        <authorList>
            <person name="Kiss H."/>
            <person name="Cleland D."/>
            <person name="Lapidus A."/>
            <person name="Lucas S."/>
            <person name="Glavina Del Rio T."/>
            <person name="Nolan M."/>
            <person name="Tice H."/>
            <person name="Han C."/>
            <person name="Goodwin L."/>
            <person name="Pitluck S."/>
            <person name="Liolios K."/>
            <person name="Ivanova N."/>
            <person name="Mavromatis K."/>
            <person name="Ovchinnikova G."/>
            <person name="Pati A."/>
            <person name="Chen A."/>
            <person name="Palaniappan K."/>
            <person name="Land M."/>
            <person name="Hauser L."/>
            <person name="Chang Y."/>
            <person name="Jeffries C."/>
            <person name="Lu M."/>
            <person name="Brettin T."/>
            <person name="Detter J."/>
            <person name="Goker M."/>
            <person name="Tindall B."/>
            <person name="Beck B."/>
            <person name="McDermott T."/>
            <person name="Woyke T."/>
            <person name="Bristow J."/>
            <person name="Eisen J."/>
            <person name="Markowitz V."/>
            <person name="Hugenholtz P."/>
            <person name="Kyrpides N."/>
            <person name="Klenk H."/>
            <person name="Cheng J."/>
        </authorList>
    </citation>
    <scope>NUCLEOTIDE SEQUENCE [LARGE SCALE GENOMIC DNA]</scope>
    <source>
        <strain evidence="4">ATCC BAA-798 / YNP1</strain>
    </source>
</reference>
<dbReference type="InterPro" id="IPR002575">
    <property type="entry name" value="Aminoglycoside_PTrfase"/>
</dbReference>
<dbReference type="Gene3D" id="3.90.1200.10">
    <property type="match status" value="1"/>
</dbReference>
<evidence type="ECO:0000313" key="3">
    <source>
        <dbReference type="EMBL" id="ACZ41354.1"/>
    </source>
</evidence>
<dbReference type="PANTHER" id="PTHR21064:SF6">
    <property type="entry name" value="AMINOGLYCOSIDE PHOSPHOTRANSFERASE DOMAIN-CONTAINING PROTEIN"/>
    <property type="match status" value="1"/>
</dbReference>
<sequence length="338" mass="38907">MIPVYTEVPTGPKITLSDQDLAVIAQNYGLGAILDKKLLNGAVNTIVLLKTSQGAFVARAHRPWTTAERLESVHTVMQSLKDRGFPVPKVGRTLDDRTWIQIRDRLVELQEYIPHDACIDSWDLYMHSFEILAKMHEYLLTLHVDHLFPPLVSTYVTPEQALKMLEDTDAICVEKARELGAEDALHIRQQARDILEALDREWKGYADRLPRQVVHGDYGWSNVLVKGGRIVGIIDFDFMAERERVFEVAYSLYWAFDRLEGDNWQNGFFPRVGRLVDRYNYLSRWPLLDVEISVLPYEMARVPLYWIAEAGYTPDPIGQIMLYSRHLPKARKLLELAG</sequence>
<keyword evidence="4" id="KW-1185">Reference proteome</keyword>
<dbReference type="KEGG" id="ttr:Tter_0433"/>
<dbReference type="SUPFAM" id="SSF56112">
    <property type="entry name" value="Protein kinase-like (PK-like)"/>
    <property type="match status" value="1"/>
</dbReference>
<organism evidence="3 4">
    <name type="scientific">Thermobaculum terrenum (strain ATCC BAA-798 / CCMEE 7001 / YNP1)</name>
    <dbReference type="NCBI Taxonomy" id="525904"/>
    <lineage>
        <taxon>Bacteria</taxon>
        <taxon>Bacillati</taxon>
        <taxon>Chloroflexota</taxon>
        <taxon>Chloroflexia</taxon>
        <taxon>Candidatus Thermobaculales</taxon>
        <taxon>Candidatus Thermobaculaceae</taxon>
        <taxon>Thermobaculum</taxon>
    </lineage>
</organism>
<keyword evidence="3" id="KW-0808">Transferase</keyword>
<dbReference type="HOGENOM" id="CLU_821187_0_0_0"/>
<name>D1CEJ8_THET1</name>
<proteinExistence type="inferred from homology"/>
<dbReference type="STRING" id="525904.Tter_0433"/>
<dbReference type="InterPro" id="IPR050249">
    <property type="entry name" value="Pseudomonas-type_ThrB"/>
</dbReference>
<gene>
    <name evidence="3" type="ordered locus">Tter_0433</name>
</gene>
<dbReference type="Proteomes" id="UP000000323">
    <property type="component" value="Chromosome 1"/>
</dbReference>
<dbReference type="Pfam" id="PF01636">
    <property type="entry name" value="APH"/>
    <property type="match status" value="1"/>
</dbReference>
<evidence type="ECO:0000259" key="2">
    <source>
        <dbReference type="Pfam" id="PF01636"/>
    </source>
</evidence>
<dbReference type="eggNOG" id="COG2334">
    <property type="taxonomic scope" value="Bacteria"/>
</dbReference>
<evidence type="ECO:0000256" key="1">
    <source>
        <dbReference type="ARBA" id="ARBA00038240"/>
    </source>
</evidence>
<dbReference type="AlphaFoldDB" id="D1CEJ8"/>
<dbReference type="InterPro" id="IPR011009">
    <property type="entry name" value="Kinase-like_dom_sf"/>
</dbReference>
<accession>D1CEJ8</accession>